<sequence length="36" mass="3911">TVSLGCVRVLVSHPSQPTPKRSYSGGKQSRTVEVLR</sequence>
<feature type="non-terminal residue" evidence="2">
    <location>
        <position position="1"/>
    </location>
</feature>
<feature type="compositionally biased region" description="Polar residues" evidence="1">
    <location>
        <begin position="13"/>
        <end position="36"/>
    </location>
</feature>
<gene>
    <name evidence="2" type="ORF">JMJ77_003202</name>
</gene>
<dbReference type="EMBL" id="JAESDN010000012">
    <property type="protein sequence ID" value="KAG7043498.1"/>
    <property type="molecule type" value="Genomic_DNA"/>
</dbReference>
<reference evidence="2" key="1">
    <citation type="submission" date="2021-05" db="EMBL/GenBank/DDBJ databases">
        <title>Comparative genomics of three Colletotrichum scovillei strains and genetic complementation revealed genes involved fungal growth and virulence on chili pepper.</title>
        <authorList>
            <person name="Hsieh D.-K."/>
            <person name="Chuang S.-C."/>
            <person name="Chen C.-Y."/>
            <person name="Chao Y.-T."/>
            <person name="Lu M.-Y.J."/>
            <person name="Lee M.-H."/>
            <person name="Shih M.-C."/>
        </authorList>
    </citation>
    <scope>NUCLEOTIDE SEQUENCE</scope>
    <source>
        <strain evidence="2">Coll-153</strain>
    </source>
</reference>
<evidence type="ECO:0000313" key="2">
    <source>
        <dbReference type="EMBL" id="KAG7043498.1"/>
    </source>
</evidence>
<proteinExistence type="predicted"/>
<feature type="region of interest" description="Disordered" evidence="1">
    <location>
        <begin position="9"/>
        <end position="36"/>
    </location>
</feature>
<protein>
    <submittedName>
        <fullName evidence="2">Uncharacterized protein</fullName>
    </submittedName>
</protein>
<evidence type="ECO:0000313" key="3">
    <source>
        <dbReference type="Proteomes" id="UP000699042"/>
    </source>
</evidence>
<evidence type="ECO:0000256" key="1">
    <source>
        <dbReference type="SAM" id="MobiDB-lite"/>
    </source>
</evidence>
<keyword evidence="3" id="KW-1185">Reference proteome</keyword>
<organism evidence="2 3">
    <name type="scientific">Colletotrichum scovillei</name>
    <dbReference type="NCBI Taxonomy" id="1209932"/>
    <lineage>
        <taxon>Eukaryota</taxon>
        <taxon>Fungi</taxon>
        <taxon>Dikarya</taxon>
        <taxon>Ascomycota</taxon>
        <taxon>Pezizomycotina</taxon>
        <taxon>Sordariomycetes</taxon>
        <taxon>Hypocreomycetidae</taxon>
        <taxon>Glomerellales</taxon>
        <taxon>Glomerellaceae</taxon>
        <taxon>Colletotrichum</taxon>
        <taxon>Colletotrichum acutatum species complex</taxon>
    </lineage>
</organism>
<dbReference type="AlphaFoldDB" id="A0A9P7U7S2"/>
<name>A0A9P7U7S2_9PEZI</name>
<accession>A0A9P7U7S2</accession>
<dbReference type="Proteomes" id="UP000699042">
    <property type="component" value="Unassembled WGS sequence"/>
</dbReference>
<comment type="caution">
    <text evidence="2">The sequence shown here is derived from an EMBL/GenBank/DDBJ whole genome shotgun (WGS) entry which is preliminary data.</text>
</comment>